<keyword evidence="2" id="KW-0812">Transmembrane</keyword>
<reference evidence="4 5" key="1">
    <citation type="journal article" date="2015" name="Nature">
        <title>rRNA introns, odd ribosomes, and small enigmatic genomes across a large radiation of phyla.</title>
        <authorList>
            <person name="Brown C.T."/>
            <person name="Hug L.A."/>
            <person name="Thomas B.C."/>
            <person name="Sharon I."/>
            <person name="Castelle C.J."/>
            <person name="Singh A."/>
            <person name="Wilkins M.J."/>
            <person name="Williams K.H."/>
            <person name="Banfield J.F."/>
        </authorList>
    </citation>
    <scope>NUCLEOTIDE SEQUENCE [LARGE SCALE GENOMIC DNA]</scope>
</reference>
<keyword evidence="2" id="KW-1133">Transmembrane helix</keyword>
<dbReference type="Pfam" id="PF13529">
    <property type="entry name" value="Peptidase_C39_2"/>
    <property type="match status" value="1"/>
</dbReference>
<evidence type="ECO:0000256" key="1">
    <source>
        <dbReference type="SAM" id="MobiDB-lite"/>
    </source>
</evidence>
<protein>
    <recommendedName>
        <fullName evidence="3">Peptidase C39-like domain-containing protein</fullName>
    </recommendedName>
</protein>
<accession>A0A0G0T023</accession>
<evidence type="ECO:0000313" key="5">
    <source>
        <dbReference type="Proteomes" id="UP000034072"/>
    </source>
</evidence>
<dbReference type="AlphaFoldDB" id="A0A0G0T023"/>
<name>A0A0G0T023_9BACT</name>
<dbReference type="Proteomes" id="UP000034072">
    <property type="component" value="Unassembled WGS sequence"/>
</dbReference>
<dbReference type="InterPro" id="IPR039564">
    <property type="entry name" value="Peptidase_C39-like"/>
</dbReference>
<evidence type="ECO:0000259" key="3">
    <source>
        <dbReference type="Pfam" id="PF13529"/>
    </source>
</evidence>
<feature type="domain" description="Peptidase C39-like" evidence="3">
    <location>
        <begin position="70"/>
        <end position="213"/>
    </location>
</feature>
<keyword evidence="2" id="KW-0472">Membrane</keyword>
<dbReference type="Gene3D" id="3.90.70.10">
    <property type="entry name" value="Cysteine proteinases"/>
    <property type="match status" value="1"/>
</dbReference>
<sequence length="254" mass="27511">MTINKSINIIGVILVVAIVGIVLFGYGKNPQPTQTPSPSISPTPTGTLVSPSPSPSASKPSETPLSFSLAVPFTPQAPIGNWDQLHNEACEEASAIMAGAYFAGDTREKIPAAEVEIEITKLTKWQDTNFGYYLDTDAVETAEMIESVYGLKTNLVKNFTENDIKSALLAGKVLIIPVNGRKLNNPNYKQPGPIYHMLVIRGYTATKIITNDSGTRNGENYLYSFSTINNATADWDHAIDTIDESKSVMIVVSK</sequence>
<feature type="transmembrane region" description="Helical" evidence="2">
    <location>
        <begin position="7"/>
        <end position="27"/>
    </location>
</feature>
<evidence type="ECO:0000256" key="2">
    <source>
        <dbReference type="SAM" id="Phobius"/>
    </source>
</evidence>
<comment type="caution">
    <text evidence="4">The sequence shown here is derived from an EMBL/GenBank/DDBJ whole genome shotgun (WGS) entry which is preliminary data.</text>
</comment>
<gene>
    <name evidence="4" type="ORF">UT75_C0008G0002</name>
</gene>
<evidence type="ECO:0000313" key="4">
    <source>
        <dbReference type="EMBL" id="KKR40480.1"/>
    </source>
</evidence>
<proteinExistence type="predicted"/>
<organism evidence="4 5">
    <name type="scientific">Candidatus Yanofskybacteria bacterium GW2011_GWE2_40_11</name>
    <dbReference type="NCBI Taxonomy" id="1619033"/>
    <lineage>
        <taxon>Bacteria</taxon>
        <taxon>Candidatus Yanofskyibacteriota</taxon>
    </lineage>
</organism>
<feature type="region of interest" description="Disordered" evidence="1">
    <location>
        <begin position="30"/>
        <end position="63"/>
    </location>
</feature>
<dbReference type="EMBL" id="LBXZ01000008">
    <property type="protein sequence ID" value="KKR40480.1"/>
    <property type="molecule type" value="Genomic_DNA"/>
</dbReference>